<evidence type="ECO:0000256" key="1">
    <source>
        <dbReference type="ARBA" id="ARBA00004123"/>
    </source>
</evidence>
<dbReference type="Pfam" id="PF03178">
    <property type="entry name" value="CPSF_A"/>
    <property type="match status" value="1"/>
</dbReference>
<feature type="compositionally biased region" description="Basic and acidic residues" evidence="3">
    <location>
        <begin position="205"/>
        <end position="219"/>
    </location>
</feature>
<evidence type="ECO:0000256" key="3">
    <source>
        <dbReference type="SAM" id="MobiDB-lite"/>
    </source>
</evidence>
<evidence type="ECO:0000259" key="4">
    <source>
        <dbReference type="Pfam" id="PF03178"/>
    </source>
</evidence>
<dbReference type="EMBL" id="CANTFL010001090">
    <property type="protein sequence ID" value="CAI5731287.1"/>
    <property type="molecule type" value="Genomic_DNA"/>
</dbReference>
<feature type="compositionally biased region" description="Acidic residues" evidence="3">
    <location>
        <begin position="527"/>
        <end position="542"/>
    </location>
</feature>
<feature type="domain" description="RSE1/DDB1/CPSF1 second beta-propeller" evidence="6">
    <location>
        <begin position="677"/>
        <end position="767"/>
    </location>
</feature>
<feature type="compositionally biased region" description="Polar residues" evidence="3">
    <location>
        <begin position="238"/>
        <end position="250"/>
    </location>
</feature>
<dbReference type="PANTHER" id="PTHR10644">
    <property type="entry name" value="DNA REPAIR/RNA PROCESSING CPSF FAMILY"/>
    <property type="match status" value="1"/>
</dbReference>
<feature type="domain" description="RSE1/DDB1/CPSF1 first beta-propeller" evidence="5">
    <location>
        <begin position="296"/>
        <end position="527"/>
    </location>
</feature>
<feature type="compositionally biased region" description="Acidic residues" evidence="3">
    <location>
        <begin position="220"/>
        <end position="231"/>
    </location>
</feature>
<dbReference type="InterPro" id="IPR018846">
    <property type="entry name" value="Beta-prop_RSE1/DDB1/CPSF1_1st"/>
</dbReference>
<reference evidence="7" key="1">
    <citation type="submission" date="2022-12" db="EMBL/GenBank/DDBJ databases">
        <authorList>
            <person name="Webb A."/>
        </authorList>
    </citation>
    <scope>NUCLEOTIDE SEQUENCE</scope>
    <source>
        <strain evidence="7">Hp1</strain>
    </source>
</reference>
<feature type="region of interest" description="Disordered" evidence="3">
    <location>
        <begin position="526"/>
        <end position="609"/>
    </location>
</feature>
<sequence>MGQHFLFHRDLVAATAVHHAATARLSNDVQADLVLLGPQWLRLYRVEPLPAPRDALDGAPKGHVLHLLASFPVAGVAESVHVLRFDRALLKKKHRFVGGDDVLLLTFPPFKWVLVGYDRRLRTLATLAMFAFEADAIGPGATLKGEKHGRDQLLGLGTRATARVDPQARCGAMLVYSDQLVIVPFRTESMELSFFEEDDDDEQLDERAQGRGADAKMDSDNDDDDDDDEEEQKLQEIVNESRQQGVTSDMSSTLQALLDKSVKVGTKRKRKHLSGLMPNEITGREFLLRLRELEITGKVIDLAFLDGYLEPTLMVLHEENERNSTYGRLAVGFDTYCLTVMSINMNTRLHPKIWTVKNLPSDCFRLIPCRAPLGGVVVLSANAFLYYNQTQFHGLATNVFASKTVNQSVFPLCDAVYETPDHDTAQLNIVLYDCQYEYLREKELLLNLPNGEVYVLTLPYEETQSRGLYGFGSVSSSRKASLSLRKLQSNIVASCLCIDEEKNTLFVGSRSGDSVLYSLDKKKLADAEGEGQEQQGDEETPMQEDGVQKNVTPEDEREVAEEEEEDDDDLFLYGAAPSKEPPIAVTDSTETRNEANGPHMKNGPNSTSTIQDSGPYEYELRQVDVLPGIGQITSIELGVASNGDSNEKREELVISGGYERSGSISVLHNGLRPIVGTEAELSGCRAMWTVSSSLPSATTSLDGRSYSAYLILSVAHRTMVLRTGEGMEPLEDDSGFYTSGPTLAAANLFGKQRIVQIFKQGARVMMEVAEEEGEPTGQEKAASDGEDEDDGPSVKLVCTQEITLEGDIECGGMNVDTSSVGIVSVDVVDPYILLLLTDGSVRLLVGDEEDMELTVIDPEIDYFDGTDANGAADTSKHGSSSACLFYDWAGMFRDDVWSESDGEERDVSAASETKKEKRDEEDDMDALYSTKLSPRVTTADRTSKANMVLGQGWQSNIDGSVSIPLLKQKDAKMMCGMCFGDGSLRVFSLPHFEKRGVFPYLTFAPQSLVNTLGRYRDSGDKTTKFTAPALGLNASTSIANDGRIKKSHTIHSPVADIIIHRVGPSEGQHNAQYLSQMVMLVFLANGDLLTYVAIPKYESIKRQVDNEEAVPVYSFVRAETDIITRPFLPPRSRTNAHNDPGNNSEVNVSSVLAKLRAGFRYPMLTSFANVNNMSGAFFRGAHPMWILGDRGQPTFVPMCVAGSTPPIPRANGANKNPAPRVSVPVLSITPFHHWNCPNGFIYFHSRGALRVCELPSSKTSTILPSSGGFVLQKAEFGVTLHHMLYLGNHGPGGVAEALMTPTYAVVCSTKRKPADAKLATEVFEGAEEEQEPENLDANGNPVASNVMAPTAEMFPDYEIDGMPHTEEDVYELRLVQTNEFGEWGRSGVFRVYFERYEVVLSVTLMYLYDSSLMKEELSSTSLEWNKRKRPYIVIGTGWVGPHGEDESGRGRLLLYELDYAQYVNEEGGTTSRKLPKLRLVFIKEHRQGAISMVTQLGPYVLAAVGSKLIVYEFKSEQLVGCAFYDAQMFIVTLNVVKDFIMYGDVYKSVHFLRWREDQRQLMLLAKDYEPLAISATEFSIFEKKLALLAVDMDDNLHVMQFAPRDIESRGGQRLLRVSDFHLGVQVASMFRKRVDGTSAVVPATRGRTAAPPSCYVNIMGTSEGGVGALVPVSERAFRRLFTLQNVMVNTLPQNCALNPREFRMLKTNTQRRCGRPDAWSKRKWKKSFLDAFVLFRFLALDYVAQKELARCIGTTPEDVIHNLLEVQQATATFL</sequence>
<feature type="domain" description="RSE1/DDB1/CPSF1 second beta-propeller" evidence="6">
    <location>
        <begin position="821"/>
        <end position="1254"/>
    </location>
</feature>
<comment type="caution">
    <text evidence="7">The sequence shown here is derived from an EMBL/GenBank/DDBJ whole genome shotgun (WGS) entry which is preliminary data.</text>
</comment>
<keyword evidence="8" id="KW-1185">Reference proteome</keyword>
<name>A0AAV0U333_HYABA</name>
<feature type="compositionally biased region" description="Acidic residues" evidence="3">
    <location>
        <begin position="553"/>
        <end position="570"/>
    </location>
</feature>
<dbReference type="Gene3D" id="2.130.10.10">
    <property type="entry name" value="YVTN repeat-like/Quinoprotein amine dehydrogenase"/>
    <property type="match status" value="3"/>
</dbReference>
<evidence type="ECO:0000259" key="5">
    <source>
        <dbReference type="Pfam" id="PF10433"/>
    </source>
</evidence>
<evidence type="ECO:0000313" key="8">
    <source>
        <dbReference type="Proteomes" id="UP001162031"/>
    </source>
</evidence>
<feature type="region of interest" description="Disordered" evidence="3">
    <location>
        <begin position="769"/>
        <end position="793"/>
    </location>
</feature>
<keyword evidence="2" id="KW-0539">Nucleus</keyword>
<dbReference type="InterPro" id="IPR050358">
    <property type="entry name" value="RSE1/DDB1/CFT1"/>
</dbReference>
<dbReference type="Proteomes" id="UP001162031">
    <property type="component" value="Unassembled WGS sequence"/>
</dbReference>
<protein>
    <recommendedName>
        <fullName evidence="9">Cleavage/polyadenylation specificity factor A subunit C-terminal domain-containing protein</fullName>
    </recommendedName>
</protein>
<organism evidence="7 8">
    <name type="scientific">Hyaloperonospora brassicae</name>
    <name type="common">Brassica downy mildew</name>
    <name type="synonym">Peronospora brassicae</name>
    <dbReference type="NCBI Taxonomy" id="162125"/>
    <lineage>
        <taxon>Eukaryota</taxon>
        <taxon>Sar</taxon>
        <taxon>Stramenopiles</taxon>
        <taxon>Oomycota</taxon>
        <taxon>Peronosporomycetes</taxon>
        <taxon>Peronosporales</taxon>
        <taxon>Peronosporaceae</taxon>
        <taxon>Hyaloperonospora</taxon>
    </lineage>
</organism>
<dbReference type="Pfam" id="PF23726">
    <property type="entry name" value="Beta-prop_RSE1_2nd"/>
    <property type="match status" value="2"/>
</dbReference>
<dbReference type="InterPro" id="IPR058543">
    <property type="entry name" value="Beta-prop_RSE1/DDB1/CPSF1_2nd"/>
</dbReference>
<dbReference type="InterPro" id="IPR015943">
    <property type="entry name" value="WD40/YVTN_repeat-like_dom_sf"/>
</dbReference>
<accession>A0AAV0U333</accession>
<proteinExistence type="predicted"/>
<dbReference type="Pfam" id="PF10433">
    <property type="entry name" value="Beta-prop_RSE1_1st"/>
    <property type="match status" value="1"/>
</dbReference>
<evidence type="ECO:0008006" key="9">
    <source>
        <dbReference type="Google" id="ProtNLM"/>
    </source>
</evidence>
<dbReference type="GO" id="GO:0005634">
    <property type="term" value="C:nucleus"/>
    <property type="evidence" value="ECO:0007669"/>
    <property type="project" value="UniProtKB-SubCell"/>
</dbReference>
<evidence type="ECO:0000313" key="7">
    <source>
        <dbReference type="EMBL" id="CAI5731287.1"/>
    </source>
</evidence>
<feature type="domain" description="RSE1/DDB1/CPSF1 C-terminal" evidence="4">
    <location>
        <begin position="1387"/>
        <end position="1738"/>
    </location>
</feature>
<evidence type="ECO:0000259" key="6">
    <source>
        <dbReference type="Pfam" id="PF23726"/>
    </source>
</evidence>
<feature type="region of interest" description="Disordered" evidence="3">
    <location>
        <begin position="901"/>
        <end position="923"/>
    </location>
</feature>
<comment type="subcellular location">
    <subcellularLocation>
        <location evidence="1">Nucleus</location>
    </subcellularLocation>
</comment>
<feature type="region of interest" description="Disordered" evidence="3">
    <location>
        <begin position="194"/>
        <end position="250"/>
    </location>
</feature>
<gene>
    <name evidence="7" type="ORF">HBR001_LOCUS5136</name>
</gene>
<dbReference type="InterPro" id="IPR004871">
    <property type="entry name" value="RSE1/DDB1/CPSF1_C"/>
</dbReference>
<feature type="compositionally biased region" description="Acidic residues" evidence="3">
    <location>
        <begin position="194"/>
        <end position="204"/>
    </location>
</feature>
<dbReference type="GO" id="GO:0003676">
    <property type="term" value="F:nucleic acid binding"/>
    <property type="evidence" value="ECO:0007669"/>
    <property type="project" value="InterPro"/>
</dbReference>
<evidence type="ECO:0000256" key="2">
    <source>
        <dbReference type="ARBA" id="ARBA00023242"/>
    </source>
</evidence>